<gene>
    <name evidence="2" type="ORF">PEDI_01430</name>
</gene>
<reference evidence="2 3" key="1">
    <citation type="submission" date="2021-12" db="EMBL/GenBank/DDBJ databases">
        <title>Genome sequencing of bacteria with rrn-lacking chromosome and rrn-plasmid.</title>
        <authorList>
            <person name="Anda M."/>
            <person name="Iwasaki W."/>
        </authorList>
    </citation>
    <scope>NUCLEOTIDE SEQUENCE [LARGE SCALE GENOMIC DNA]</scope>
    <source>
        <strain evidence="2 3">NBRC 15940</strain>
    </source>
</reference>
<dbReference type="InterPro" id="IPR037473">
    <property type="entry name" value="Lcp-like"/>
</dbReference>
<dbReference type="GO" id="GO:0016491">
    <property type="term" value="F:oxidoreductase activity"/>
    <property type="evidence" value="ECO:0007669"/>
    <property type="project" value="InterPro"/>
</dbReference>
<evidence type="ECO:0000313" key="3">
    <source>
        <dbReference type="Proteomes" id="UP001310022"/>
    </source>
</evidence>
<dbReference type="AlphaFoldDB" id="A0AAN5AJL7"/>
<sequence>MPELTQNPKPKNIDWKPLRLLADPLADEAIAPIVEGGYAQIAKVNALFDQLKSNKHFPEDQIPDYLKTYFAHTSSLPDFADAQLIAKGERFFQQHGTLISMLLLLKSLPATYACGLGAEVLHRTGQFEMQQKNLQPFVRRLMETSQFVLDIMTDGGLGKKGKGIRSIQKVRLMHAVVRARILKDPAGWEVDHFGMPINQEDMLGTLLSFSVFPLMGLEQLGIALKDEEVEAYLHVWKVVGHLMGVQAELIPHTYQEGKRTGMSILQDQRLASKAGEVLTKSLIEFFEYVIPGNILDDVPAILIEFFIGKELSKAINLQVEPHHLEKKVSLLFRHFVGAYDELLDRPAKMRRLVEIFNNSFLQAAMHYYNGSSEIAFYLSPSLKHRYVAPHPGGWYERRSLRFWDKWKLTISGRKPKWQLD</sequence>
<feature type="domain" description="ER-bound oxygenase mpaB/mpaB'/Rubber oxygenase catalytic" evidence="1">
    <location>
        <begin position="130"/>
        <end position="281"/>
    </location>
</feature>
<dbReference type="Proteomes" id="UP001310022">
    <property type="component" value="Unassembled WGS sequence"/>
</dbReference>
<organism evidence="2 3">
    <name type="scientific">Persicobacter diffluens</name>
    <dbReference type="NCBI Taxonomy" id="981"/>
    <lineage>
        <taxon>Bacteria</taxon>
        <taxon>Pseudomonadati</taxon>
        <taxon>Bacteroidota</taxon>
        <taxon>Cytophagia</taxon>
        <taxon>Cytophagales</taxon>
        <taxon>Persicobacteraceae</taxon>
        <taxon>Persicobacter</taxon>
    </lineage>
</organism>
<name>A0AAN5AJL7_9BACT</name>
<accession>A0AAN5AJL7</accession>
<comment type="caution">
    <text evidence="2">The sequence shown here is derived from an EMBL/GenBank/DDBJ whole genome shotgun (WGS) entry which is preliminary data.</text>
</comment>
<dbReference type="PANTHER" id="PTHR37539:SF1">
    <property type="entry name" value="ER-BOUND OXYGENASE MPAB_MPAB'_RUBBER OXYGENASE CATALYTIC DOMAIN-CONTAINING PROTEIN"/>
    <property type="match status" value="1"/>
</dbReference>
<protein>
    <recommendedName>
        <fullName evidence="1">ER-bound oxygenase mpaB/mpaB'/Rubber oxygenase catalytic domain-containing protein</fullName>
    </recommendedName>
</protein>
<dbReference type="InterPro" id="IPR018713">
    <property type="entry name" value="MPAB/Lcp_cat_dom"/>
</dbReference>
<evidence type="ECO:0000259" key="1">
    <source>
        <dbReference type="Pfam" id="PF09995"/>
    </source>
</evidence>
<keyword evidence="3" id="KW-1185">Reference proteome</keyword>
<dbReference type="RefSeq" id="WP_338235601.1">
    <property type="nucleotide sequence ID" value="NZ_BQKE01000001.1"/>
</dbReference>
<dbReference type="PANTHER" id="PTHR37539">
    <property type="entry name" value="SECRETED PROTEIN-RELATED"/>
    <property type="match status" value="1"/>
</dbReference>
<proteinExistence type="predicted"/>
<dbReference type="Pfam" id="PF09995">
    <property type="entry name" value="MPAB_Lcp_cat"/>
    <property type="match status" value="1"/>
</dbReference>
<dbReference type="EMBL" id="BQKE01000001">
    <property type="protein sequence ID" value="GJM59591.1"/>
    <property type="molecule type" value="Genomic_DNA"/>
</dbReference>
<evidence type="ECO:0000313" key="2">
    <source>
        <dbReference type="EMBL" id="GJM59591.1"/>
    </source>
</evidence>